<name>A0A1C6RKB1_9ACTN</name>
<dbReference type="InterPro" id="IPR002678">
    <property type="entry name" value="DUF34/NIF3"/>
</dbReference>
<accession>A0A1C6RKB1</accession>
<feature type="binding site" evidence="5">
    <location>
        <position position="73"/>
    </location>
    <ligand>
        <name>a divalent metal cation</name>
        <dbReference type="ChEBI" id="CHEBI:60240"/>
        <label>1</label>
    </ligand>
</feature>
<evidence type="ECO:0000256" key="2">
    <source>
        <dbReference type="ARBA" id="ARBA00011643"/>
    </source>
</evidence>
<dbReference type="InterPro" id="IPR036069">
    <property type="entry name" value="DUF34/NIF3_sf"/>
</dbReference>
<feature type="compositionally biased region" description="Low complexity" evidence="6">
    <location>
        <begin position="311"/>
        <end position="323"/>
    </location>
</feature>
<feature type="region of interest" description="Disordered" evidence="6">
    <location>
        <begin position="275"/>
        <end position="338"/>
    </location>
</feature>
<evidence type="ECO:0000256" key="4">
    <source>
        <dbReference type="ARBA" id="ARBA00022723"/>
    </source>
</evidence>
<feature type="compositionally biased region" description="Basic and acidic residues" evidence="6">
    <location>
        <begin position="325"/>
        <end position="338"/>
    </location>
</feature>
<evidence type="ECO:0000256" key="5">
    <source>
        <dbReference type="PIRSR" id="PIRSR602678-1"/>
    </source>
</evidence>
<feature type="binding site" evidence="5">
    <location>
        <position position="244"/>
    </location>
    <ligand>
        <name>a divalent metal cation</name>
        <dbReference type="ChEBI" id="CHEBI:60240"/>
        <label>1</label>
    </ligand>
</feature>
<protein>
    <recommendedName>
        <fullName evidence="3">GTP cyclohydrolase 1 type 2 homolog</fullName>
    </recommendedName>
</protein>
<dbReference type="NCBIfam" id="TIGR00486">
    <property type="entry name" value="YbgI_SA1388"/>
    <property type="match status" value="1"/>
</dbReference>
<dbReference type="AlphaFoldDB" id="A0A1C6RKB1"/>
<dbReference type="FunFam" id="3.40.1390.30:FF:000001">
    <property type="entry name" value="GTP cyclohydrolase 1 type 2"/>
    <property type="match status" value="1"/>
</dbReference>
<gene>
    <name evidence="7" type="ORF">GA0074692_0211</name>
</gene>
<sequence length="338" mass="34970">MSTTGSPPPTVADVVALLERRYPPAWAEQWDRVGLVLGEPGTAVRRVACVVDVVPETVAEALAVGADLIVAHHPLLLRGVSSVAPTTYKGRIVHQLIRADVALYVAHTNADVANPGVSDALAARLGLTRLRPLHPPAPGSPAHGEGRGIGRIGELPHPMTLAELTRHAADVLPPTAWGVRAAGEPTRVIRTVAVSGGAGDGFLADATAAGVDAFLTADLRHHPAGEHLAEGGPALLDAAHWATERPWLDDLAAHLRATLGVETYVSDLDTDPWTVHAASPAPPTVHAASPAPPTGPASPADPQQTRTPVPGATATTRGRTASAQDDPHPAVDDKEPRP</sequence>
<keyword evidence="4 5" id="KW-0479">Metal-binding</keyword>
<dbReference type="EMBL" id="FMHW01000002">
    <property type="protein sequence ID" value="SCL17622.1"/>
    <property type="molecule type" value="Genomic_DNA"/>
</dbReference>
<feature type="binding site" evidence="5">
    <location>
        <position position="111"/>
    </location>
    <ligand>
        <name>a divalent metal cation</name>
        <dbReference type="ChEBI" id="CHEBI:60240"/>
        <label>1</label>
    </ligand>
</feature>
<evidence type="ECO:0000256" key="3">
    <source>
        <dbReference type="ARBA" id="ARBA00022112"/>
    </source>
</evidence>
<dbReference type="PANTHER" id="PTHR13799:SF14">
    <property type="entry name" value="GTP CYCLOHYDROLASE 1 TYPE 2 HOMOLOG"/>
    <property type="match status" value="1"/>
</dbReference>
<comment type="similarity">
    <text evidence="1">Belongs to the GTP cyclohydrolase I type 2/NIF3 family.</text>
</comment>
<dbReference type="GO" id="GO:0005737">
    <property type="term" value="C:cytoplasm"/>
    <property type="evidence" value="ECO:0007669"/>
    <property type="project" value="TreeGrafter"/>
</dbReference>
<dbReference type="Proteomes" id="UP000198959">
    <property type="component" value="Unassembled WGS sequence"/>
</dbReference>
<evidence type="ECO:0000313" key="8">
    <source>
        <dbReference type="Proteomes" id="UP000198959"/>
    </source>
</evidence>
<dbReference type="STRING" id="145854.GA0074692_0211"/>
<evidence type="ECO:0000313" key="7">
    <source>
        <dbReference type="EMBL" id="SCL17622.1"/>
    </source>
</evidence>
<reference evidence="8" key="1">
    <citation type="submission" date="2016-06" db="EMBL/GenBank/DDBJ databases">
        <authorList>
            <person name="Varghese N."/>
            <person name="Submissions Spin"/>
        </authorList>
    </citation>
    <scope>NUCLEOTIDE SEQUENCE [LARGE SCALE GENOMIC DNA]</scope>
    <source>
        <strain evidence="8">DSM 43817</strain>
    </source>
</reference>
<keyword evidence="8" id="KW-1185">Reference proteome</keyword>
<comment type="subunit">
    <text evidence="2">Homohexamer.</text>
</comment>
<dbReference type="SUPFAM" id="SSF102705">
    <property type="entry name" value="NIF3 (NGG1p interacting factor 3)-like"/>
    <property type="match status" value="1"/>
</dbReference>
<proteinExistence type="inferred from homology"/>
<evidence type="ECO:0000256" key="1">
    <source>
        <dbReference type="ARBA" id="ARBA00006964"/>
    </source>
</evidence>
<organism evidence="7 8">
    <name type="scientific">Micromonospora pallida</name>
    <dbReference type="NCBI Taxonomy" id="145854"/>
    <lineage>
        <taxon>Bacteria</taxon>
        <taxon>Bacillati</taxon>
        <taxon>Actinomycetota</taxon>
        <taxon>Actinomycetes</taxon>
        <taxon>Micromonosporales</taxon>
        <taxon>Micromonosporaceae</taxon>
        <taxon>Micromonospora</taxon>
    </lineage>
</organism>
<evidence type="ECO:0000256" key="6">
    <source>
        <dbReference type="SAM" id="MobiDB-lite"/>
    </source>
</evidence>
<dbReference type="Gene3D" id="3.40.1390.30">
    <property type="entry name" value="NIF3 (NGG1p interacting factor 3)-like"/>
    <property type="match status" value="2"/>
</dbReference>
<dbReference type="PANTHER" id="PTHR13799">
    <property type="entry name" value="NGG1 INTERACTING FACTOR 3"/>
    <property type="match status" value="1"/>
</dbReference>
<dbReference type="OrthoDB" id="9795763at2"/>
<feature type="binding site" evidence="5">
    <location>
        <position position="72"/>
    </location>
    <ligand>
        <name>a divalent metal cation</name>
        <dbReference type="ChEBI" id="CHEBI:60240"/>
        <label>1</label>
    </ligand>
</feature>
<dbReference type="GO" id="GO:0046872">
    <property type="term" value="F:metal ion binding"/>
    <property type="evidence" value="ECO:0007669"/>
    <property type="project" value="UniProtKB-KW"/>
</dbReference>
<feature type="binding site" evidence="5">
    <location>
        <position position="240"/>
    </location>
    <ligand>
        <name>a divalent metal cation</name>
        <dbReference type="ChEBI" id="CHEBI:60240"/>
        <label>1</label>
    </ligand>
</feature>
<dbReference type="Pfam" id="PF01784">
    <property type="entry name" value="DUF34_NIF3"/>
    <property type="match status" value="1"/>
</dbReference>